<evidence type="ECO:0008006" key="4">
    <source>
        <dbReference type="Google" id="ProtNLM"/>
    </source>
</evidence>
<feature type="signal peptide" evidence="1">
    <location>
        <begin position="1"/>
        <end position="23"/>
    </location>
</feature>
<name>A0A409XIE1_PSICY</name>
<accession>A0A409XIE1</accession>
<evidence type="ECO:0000313" key="3">
    <source>
        <dbReference type="Proteomes" id="UP000283269"/>
    </source>
</evidence>
<keyword evidence="3" id="KW-1185">Reference proteome</keyword>
<dbReference type="InParanoid" id="A0A409XIE1"/>
<evidence type="ECO:0000256" key="1">
    <source>
        <dbReference type="SAM" id="SignalP"/>
    </source>
</evidence>
<sequence length="189" mass="19824">MHIFDVKVTIITGLLSLATVVTAQKNVTVPVTDPTIQYSGTGTGPALICKVDSNGFVVGGQAGCYNVPSNCTDSIAAGQSLDSAASFKFKGSAIYITGLLYSLSPIYTVTLDGNSTDVDGVRASGPFICSSLFSASNLDPNVEHTIRLSVKEASPNRNMTIDPNGQFTTFGLANLMCARFLFIIVALNN</sequence>
<protein>
    <recommendedName>
        <fullName evidence="4">Secreted protein</fullName>
    </recommendedName>
</protein>
<feature type="chain" id="PRO_5019007028" description="Secreted protein" evidence="1">
    <location>
        <begin position="24"/>
        <end position="189"/>
    </location>
</feature>
<reference evidence="2 3" key="1">
    <citation type="journal article" date="2018" name="Evol. Lett.">
        <title>Horizontal gene cluster transfer increased hallucinogenic mushroom diversity.</title>
        <authorList>
            <person name="Reynolds H.T."/>
            <person name="Vijayakumar V."/>
            <person name="Gluck-Thaler E."/>
            <person name="Korotkin H.B."/>
            <person name="Matheny P.B."/>
            <person name="Slot J.C."/>
        </authorList>
    </citation>
    <scope>NUCLEOTIDE SEQUENCE [LARGE SCALE GENOMIC DNA]</scope>
    <source>
        <strain evidence="2 3">2631</strain>
    </source>
</reference>
<dbReference type="Proteomes" id="UP000283269">
    <property type="component" value="Unassembled WGS sequence"/>
</dbReference>
<comment type="caution">
    <text evidence="2">The sequence shown here is derived from an EMBL/GenBank/DDBJ whole genome shotgun (WGS) entry which is preliminary data.</text>
</comment>
<gene>
    <name evidence="2" type="ORF">CVT25_015814</name>
</gene>
<proteinExistence type="predicted"/>
<dbReference type="AlphaFoldDB" id="A0A409XIE1"/>
<dbReference type="EMBL" id="NHYD01001617">
    <property type="protein sequence ID" value="PPQ90524.1"/>
    <property type="molecule type" value="Genomic_DNA"/>
</dbReference>
<dbReference type="OrthoDB" id="2984396at2759"/>
<keyword evidence="1" id="KW-0732">Signal</keyword>
<dbReference type="Gene3D" id="2.60.120.260">
    <property type="entry name" value="Galactose-binding domain-like"/>
    <property type="match status" value="1"/>
</dbReference>
<evidence type="ECO:0000313" key="2">
    <source>
        <dbReference type="EMBL" id="PPQ90524.1"/>
    </source>
</evidence>
<organism evidence="2 3">
    <name type="scientific">Psilocybe cyanescens</name>
    <dbReference type="NCBI Taxonomy" id="93625"/>
    <lineage>
        <taxon>Eukaryota</taxon>
        <taxon>Fungi</taxon>
        <taxon>Dikarya</taxon>
        <taxon>Basidiomycota</taxon>
        <taxon>Agaricomycotina</taxon>
        <taxon>Agaricomycetes</taxon>
        <taxon>Agaricomycetidae</taxon>
        <taxon>Agaricales</taxon>
        <taxon>Agaricineae</taxon>
        <taxon>Strophariaceae</taxon>
        <taxon>Psilocybe</taxon>
    </lineage>
</organism>